<sequence length="128" mass="14056">MSEQQFEGGCLCGHIRFRATGEPLRPHTCSCTMCQQHSGAPTLCWVIFPRDAVEWIGEGGMPALYRSSDFSSRAFCPRCGSNLGAIDDAPTIGLVSGSFDEKDQLALRPLTHSFDTSRPSWWSIDIVS</sequence>
<protein>
    <submittedName>
        <fullName evidence="6">GFA family protein</fullName>
    </submittedName>
</protein>
<keyword evidence="2" id="KW-0479">Metal-binding</keyword>
<dbReference type="SUPFAM" id="SSF51316">
    <property type="entry name" value="Mss4-like"/>
    <property type="match status" value="1"/>
</dbReference>
<gene>
    <name evidence="6" type="ORF">SMD27_10955</name>
</gene>
<evidence type="ECO:0000256" key="1">
    <source>
        <dbReference type="ARBA" id="ARBA00005495"/>
    </source>
</evidence>
<evidence type="ECO:0000313" key="7">
    <source>
        <dbReference type="Proteomes" id="UP001279642"/>
    </source>
</evidence>
<evidence type="ECO:0000313" key="6">
    <source>
        <dbReference type="EMBL" id="MDY0883364.1"/>
    </source>
</evidence>
<evidence type="ECO:0000256" key="3">
    <source>
        <dbReference type="ARBA" id="ARBA00022833"/>
    </source>
</evidence>
<name>A0ABU5EAU0_9PROT</name>
<evidence type="ECO:0000259" key="5">
    <source>
        <dbReference type="PROSITE" id="PS51891"/>
    </source>
</evidence>
<dbReference type="PANTHER" id="PTHR33337:SF40">
    <property type="entry name" value="CENP-V_GFA DOMAIN-CONTAINING PROTEIN-RELATED"/>
    <property type="match status" value="1"/>
</dbReference>
<dbReference type="InterPro" id="IPR006913">
    <property type="entry name" value="CENP-V/GFA"/>
</dbReference>
<feature type="domain" description="CENP-V/GFA" evidence="5">
    <location>
        <begin position="6"/>
        <end position="123"/>
    </location>
</feature>
<dbReference type="Proteomes" id="UP001279642">
    <property type="component" value="Unassembled WGS sequence"/>
</dbReference>
<keyword evidence="4" id="KW-0456">Lyase</keyword>
<comment type="similarity">
    <text evidence="1">Belongs to the Gfa family.</text>
</comment>
<dbReference type="RefSeq" id="WP_320508402.1">
    <property type="nucleotide sequence ID" value="NZ_JAXCLW010000002.1"/>
</dbReference>
<evidence type="ECO:0000256" key="2">
    <source>
        <dbReference type="ARBA" id="ARBA00022723"/>
    </source>
</evidence>
<dbReference type="EMBL" id="JAXCLW010000002">
    <property type="protein sequence ID" value="MDY0883364.1"/>
    <property type="molecule type" value="Genomic_DNA"/>
</dbReference>
<dbReference type="PANTHER" id="PTHR33337">
    <property type="entry name" value="GFA DOMAIN-CONTAINING PROTEIN"/>
    <property type="match status" value="1"/>
</dbReference>
<keyword evidence="7" id="KW-1185">Reference proteome</keyword>
<dbReference type="InterPro" id="IPR011057">
    <property type="entry name" value="Mss4-like_sf"/>
</dbReference>
<comment type="caution">
    <text evidence="6">The sequence shown here is derived from an EMBL/GenBank/DDBJ whole genome shotgun (WGS) entry which is preliminary data.</text>
</comment>
<keyword evidence="3" id="KW-0862">Zinc</keyword>
<dbReference type="Pfam" id="PF04828">
    <property type="entry name" value="GFA"/>
    <property type="match status" value="1"/>
</dbReference>
<accession>A0ABU5EAU0</accession>
<dbReference type="PROSITE" id="PS51891">
    <property type="entry name" value="CENP_V_GFA"/>
    <property type="match status" value="1"/>
</dbReference>
<reference evidence="6 7" key="1">
    <citation type="journal article" date="2016" name="Antonie Van Leeuwenhoek">
        <title>Dongia soli sp. nov., isolated from soil from Dokdo, Korea.</title>
        <authorList>
            <person name="Kim D.U."/>
            <person name="Lee H."/>
            <person name="Kim H."/>
            <person name="Kim S.G."/>
            <person name="Ka J.O."/>
        </authorList>
    </citation>
    <scope>NUCLEOTIDE SEQUENCE [LARGE SCALE GENOMIC DNA]</scope>
    <source>
        <strain evidence="6 7">D78</strain>
    </source>
</reference>
<evidence type="ECO:0000256" key="4">
    <source>
        <dbReference type="ARBA" id="ARBA00023239"/>
    </source>
</evidence>
<dbReference type="Gene3D" id="3.90.1590.10">
    <property type="entry name" value="glutathione-dependent formaldehyde- activating enzyme (gfa)"/>
    <property type="match status" value="1"/>
</dbReference>
<organism evidence="6 7">
    <name type="scientific">Dongia soli</name>
    <dbReference type="NCBI Taxonomy" id="600628"/>
    <lineage>
        <taxon>Bacteria</taxon>
        <taxon>Pseudomonadati</taxon>
        <taxon>Pseudomonadota</taxon>
        <taxon>Alphaproteobacteria</taxon>
        <taxon>Rhodospirillales</taxon>
        <taxon>Dongiaceae</taxon>
        <taxon>Dongia</taxon>
    </lineage>
</organism>
<proteinExistence type="inferred from homology"/>